<dbReference type="InterPro" id="IPR029058">
    <property type="entry name" value="AB_hydrolase_fold"/>
</dbReference>
<comment type="caution">
    <text evidence="2">The sequence shown here is derived from an EMBL/GenBank/DDBJ whole genome shotgun (WGS) entry which is preliminary data.</text>
</comment>
<protein>
    <submittedName>
        <fullName evidence="2">Uncharacterized protein</fullName>
    </submittedName>
</protein>
<dbReference type="SUPFAM" id="SSF53474">
    <property type="entry name" value="alpha/beta-Hydrolases"/>
    <property type="match status" value="1"/>
</dbReference>
<proteinExistence type="predicted"/>
<accession>A0A8S4AD56</accession>
<evidence type="ECO:0000313" key="2">
    <source>
        <dbReference type="EMBL" id="CAG5135991.1"/>
    </source>
</evidence>
<feature type="signal peptide" evidence="1">
    <location>
        <begin position="1"/>
        <end position="24"/>
    </location>
</feature>
<name>A0A8S4AD56_9EUPU</name>
<dbReference type="Gene3D" id="3.40.50.1820">
    <property type="entry name" value="alpha/beta hydrolase"/>
    <property type="match status" value="1"/>
</dbReference>
<evidence type="ECO:0000256" key="1">
    <source>
        <dbReference type="SAM" id="SignalP"/>
    </source>
</evidence>
<sequence length="312" mass="33922">MVFSVCCIVLLYVLLATIPTRTVGSHMTMQPLSGKSESSGGQDVAVIIIPETGVIHTDYTLLGRMVQQLYPFRLWVSLLDTISEGTLTLDNLPLLLGESLNELASTGMNHNADVFLAVHGHPGHVTADYAQAVPSTLRGLILLGTFLPKRFSLDLFPLPVLTLVGELDGVVRITRVAQMLGSVMAAHEGQPSLITHSPVVLLEGANHDAFILGDLPPHLHNLDIEAQVDKTVVMTTASNMMAMFVAKVLKQPQDVADVAGDVFRATFEHAVNVTEPIRSLMEMTQDNLKSYWVKSAQKWLSGLEGKHSTQLE</sequence>
<dbReference type="Proteomes" id="UP000678393">
    <property type="component" value="Unassembled WGS sequence"/>
</dbReference>
<keyword evidence="3" id="KW-1185">Reference proteome</keyword>
<feature type="chain" id="PRO_5035759765" evidence="1">
    <location>
        <begin position="25"/>
        <end position="312"/>
    </location>
</feature>
<reference evidence="2" key="1">
    <citation type="submission" date="2021-04" db="EMBL/GenBank/DDBJ databases">
        <authorList>
            <consortium name="Molecular Ecology Group"/>
        </authorList>
    </citation>
    <scope>NUCLEOTIDE SEQUENCE</scope>
</reference>
<feature type="non-terminal residue" evidence="2">
    <location>
        <position position="1"/>
    </location>
</feature>
<dbReference type="AlphaFoldDB" id="A0A8S4AD56"/>
<dbReference type="OrthoDB" id="188124at2759"/>
<gene>
    <name evidence="2" type="ORF">CUNI_LOCUS21549</name>
</gene>
<organism evidence="2 3">
    <name type="scientific">Candidula unifasciata</name>
    <dbReference type="NCBI Taxonomy" id="100452"/>
    <lineage>
        <taxon>Eukaryota</taxon>
        <taxon>Metazoa</taxon>
        <taxon>Spiralia</taxon>
        <taxon>Lophotrochozoa</taxon>
        <taxon>Mollusca</taxon>
        <taxon>Gastropoda</taxon>
        <taxon>Heterobranchia</taxon>
        <taxon>Euthyneura</taxon>
        <taxon>Panpulmonata</taxon>
        <taxon>Eupulmonata</taxon>
        <taxon>Stylommatophora</taxon>
        <taxon>Helicina</taxon>
        <taxon>Helicoidea</taxon>
        <taxon>Geomitridae</taxon>
        <taxon>Candidula</taxon>
    </lineage>
</organism>
<dbReference type="EMBL" id="CAJHNH020008477">
    <property type="protein sequence ID" value="CAG5135991.1"/>
    <property type="molecule type" value="Genomic_DNA"/>
</dbReference>
<evidence type="ECO:0000313" key="3">
    <source>
        <dbReference type="Proteomes" id="UP000678393"/>
    </source>
</evidence>
<keyword evidence="1" id="KW-0732">Signal</keyword>